<evidence type="ECO:0000256" key="1">
    <source>
        <dbReference type="SAM" id="MobiDB-lite"/>
    </source>
</evidence>
<feature type="non-terminal residue" evidence="2">
    <location>
        <position position="181"/>
    </location>
</feature>
<protein>
    <submittedName>
        <fullName evidence="2">Uncharacterized protein</fullName>
    </submittedName>
</protein>
<organism evidence="2 3">
    <name type="scientific">Nesidiocoris tenuis</name>
    <dbReference type="NCBI Taxonomy" id="355587"/>
    <lineage>
        <taxon>Eukaryota</taxon>
        <taxon>Metazoa</taxon>
        <taxon>Ecdysozoa</taxon>
        <taxon>Arthropoda</taxon>
        <taxon>Hexapoda</taxon>
        <taxon>Insecta</taxon>
        <taxon>Pterygota</taxon>
        <taxon>Neoptera</taxon>
        <taxon>Paraneoptera</taxon>
        <taxon>Hemiptera</taxon>
        <taxon>Heteroptera</taxon>
        <taxon>Panheteroptera</taxon>
        <taxon>Cimicomorpha</taxon>
        <taxon>Miridae</taxon>
        <taxon>Dicyphina</taxon>
        <taxon>Nesidiocoris</taxon>
    </lineage>
</organism>
<sequence length="181" mass="20939">MRKKDKKYLRMICTETRVKVLAAPRTIDPHHVMLYKGPHLLEVIEFASADAHMNRRRDNCASKDKNLHWNSSEPDKRSIKQGSNKLGLNRSAGHETIQEITGRAETGNWLPQRDEGKCTPSWEEKLTTYLYKVDPSHSDYRGRENAFYWFPDNQSFGITIIGLSNGEETIMRIELKTSTMK</sequence>
<dbReference type="AlphaFoldDB" id="A0A6H5GEC4"/>
<dbReference type="Proteomes" id="UP000479000">
    <property type="component" value="Unassembled WGS sequence"/>
</dbReference>
<name>A0A6H5GEC4_9HEMI</name>
<reference evidence="2 3" key="1">
    <citation type="submission" date="2020-02" db="EMBL/GenBank/DDBJ databases">
        <authorList>
            <person name="Ferguson B K."/>
        </authorList>
    </citation>
    <scope>NUCLEOTIDE SEQUENCE [LARGE SCALE GENOMIC DNA]</scope>
</reference>
<evidence type="ECO:0000313" key="3">
    <source>
        <dbReference type="Proteomes" id="UP000479000"/>
    </source>
</evidence>
<keyword evidence="3" id="KW-1185">Reference proteome</keyword>
<feature type="compositionally biased region" description="Basic and acidic residues" evidence="1">
    <location>
        <begin position="62"/>
        <end position="78"/>
    </location>
</feature>
<feature type="region of interest" description="Disordered" evidence="1">
    <location>
        <begin position="62"/>
        <end position="92"/>
    </location>
</feature>
<dbReference type="EMBL" id="CADCXU010011311">
    <property type="protein sequence ID" value="CAB0001706.1"/>
    <property type="molecule type" value="Genomic_DNA"/>
</dbReference>
<proteinExistence type="predicted"/>
<evidence type="ECO:0000313" key="2">
    <source>
        <dbReference type="EMBL" id="CAB0001706.1"/>
    </source>
</evidence>
<accession>A0A6H5GEC4</accession>
<gene>
    <name evidence="2" type="ORF">NTEN_LOCUS7493</name>
</gene>